<protein>
    <submittedName>
        <fullName evidence="3">Uncharacterized protein</fullName>
    </submittedName>
</protein>
<dbReference type="Proteomes" id="UP000007431">
    <property type="component" value="Unassembled WGS sequence"/>
</dbReference>
<feature type="region of interest" description="Disordered" evidence="2">
    <location>
        <begin position="909"/>
        <end position="1002"/>
    </location>
</feature>
<feature type="coiled-coil region" evidence="1">
    <location>
        <begin position="1629"/>
        <end position="1761"/>
    </location>
</feature>
<feature type="compositionally biased region" description="Polar residues" evidence="2">
    <location>
        <begin position="647"/>
        <end position="660"/>
    </location>
</feature>
<organism evidence="4">
    <name type="scientific">Schizophyllum commune (strain H4-8 / FGSC 9210)</name>
    <name type="common">Split gill fungus</name>
    <dbReference type="NCBI Taxonomy" id="578458"/>
    <lineage>
        <taxon>Eukaryota</taxon>
        <taxon>Fungi</taxon>
        <taxon>Dikarya</taxon>
        <taxon>Basidiomycota</taxon>
        <taxon>Agaricomycotina</taxon>
        <taxon>Agaricomycetes</taxon>
        <taxon>Agaricomycetidae</taxon>
        <taxon>Agaricales</taxon>
        <taxon>Schizophyllaceae</taxon>
        <taxon>Schizophyllum</taxon>
    </lineage>
</organism>
<feature type="region of interest" description="Disordered" evidence="2">
    <location>
        <begin position="1796"/>
        <end position="1842"/>
    </location>
</feature>
<feature type="region of interest" description="Disordered" evidence="2">
    <location>
        <begin position="291"/>
        <end position="473"/>
    </location>
</feature>
<feature type="region of interest" description="Disordered" evidence="2">
    <location>
        <begin position="1"/>
        <end position="20"/>
    </location>
</feature>
<feature type="compositionally biased region" description="Basic and acidic residues" evidence="2">
    <location>
        <begin position="918"/>
        <end position="931"/>
    </location>
</feature>
<feature type="region of interest" description="Disordered" evidence="2">
    <location>
        <begin position="133"/>
        <end position="162"/>
    </location>
</feature>
<feature type="compositionally biased region" description="Low complexity" evidence="2">
    <location>
        <begin position="989"/>
        <end position="999"/>
    </location>
</feature>
<evidence type="ECO:0000256" key="1">
    <source>
        <dbReference type="SAM" id="Coils"/>
    </source>
</evidence>
<feature type="region of interest" description="Disordered" evidence="2">
    <location>
        <begin position="614"/>
        <end position="665"/>
    </location>
</feature>
<proteinExistence type="predicted"/>
<keyword evidence="1" id="KW-0175">Coiled coil</keyword>
<dbReference type="STRING" id="578458.D8QKK6"/>
<dbReference type="VEuPathDB" id="FungiDB:SCHCODRAFT_02645240"/>
<feature type="compositionally biased region" description="Polar residues" evidence="2">
    <location>
        <begin position="957"/>
        <end position="967"/>
    </location>
</feature>
<dbReference type="HOGENOM" id="CLU_002021_0_0_1"/>
<feature type="compositionally biased region" description="Acidic residues" evidence="2">
    <location>
        <begin position="407"/>
        <end position="418"/>
    </location>
</feature>
<feature type="compositionally biased region" description="Basic and acidic residues" evidence="2">
    <location>
        <begin position="543"/>
        <end position="553"/>
    </location>
</feature>
<feature type="coiled-coil region" evidence="1">
    <location>
        <begin position="1437"/>
        <end position="1569"/>
    </location>
</feature>
<evidence type="ECO:0000256" key="2">
    <source>
        <dbReference type="SAM" id="MobiDB-lite"/>
    </source>
</evidence>
<sequence>MAMHSRDALPRLNIGPPPSLQMQQPMSFNQGQMYSPALPTSLQQSFHPPFPMHTPMQQQFGYPMPPPSAPGRPSHHAAAASVAHLAAMGIHPPNGPPIITPVGGHFPRGSVMLGPPGMPPPFVGHKRRNMSIGGPPKAVLGGPQRKTSPLPPGTSVASTSAAPVKAKKTVVNLPKETIPGEDGAPPTRPSWARAPLDAPFEYKDVPVPAAEMTSAALFPPDAYRYAMPPTIDVFLPGKMAIEEKLQKLGVERGSGSDVPHIFAPHARAASISSPADPALLHFKLRKLWDQQAQGTSATTSPQPSFQSPSPNQAAAPPQLRHGHSMSLAQPPTHTQNNGFNPFGPNAVLGSDHISNPSDSPAMSSDAPNGIIAPQGRVPLQPPRLALPPSTSRPSSKPDFTRGFGLDIPEETEEEEEAEREFAQEANANGALGGADYSGATTEVDVKEERDGEEDDVIRDAPTIVAQSRHHSRHVSRLSAALSLRSVGGVAADGLQDRNGHNPDGSQDMDVDDAIAEWTGSEDVYNDVSSSDDESIGEWSNPSDEERARQQRAERRIRRRAARQRDTEQPRRIPNFPRPPENTIALARLDDDVISNPSDEEGVAKHYLGTNYYDAPRPLPPLPHSRGPSNHLSVHDPANAHSRHTSNEHFQPTHSQNPSQSGRRELNPFAKPFVFGAPAAPPWGTEGLNLGLPLPPNAPFMGHSPLPSVGSASQGPQIASAESKPKLNAAAPEFKPTLNVKAPEFKPSFTFRPPMGAPPPQTFTAPAELPRPLPVPPVITDDAGETLYPQGGPAAKKQRRQSTGSIEEGDSMLSFRFPATLESPMSIRHDKSPSVLSKSLDQAAVEPMSFAAFSSAAAAMPHIPTAEQMAHDEESASKPKRAPIPLDFKHPVSQNTVPAGLFKALGEERTRKTVRSRLSSRDVFEHENRPSLDDLNVPPISRKVSRTRLVTDPGNRPASLSSSGSDVFTSARRHSRRRSSLPDALHDRSGSQSPVPSISSAIESPAMDLTSRLEMHRYEDRVAAMLDDKLTLIRREISRSNGASMTGELEAKIEEMMSLFRQHLSDAAAKSMMDSQMDARGDLDFEMLKDAVQEGHQESLRIMQRELSSLTQSLAQAQVSNGTTQDLGPLLQKLNANTIQAVGQAVARIPAEVAEMHNVAMAHAKKTAAEDVVAALKPALENLRQEPVNYDFLTEQLTQAVKPHITQLIDLASDKRETAGLIVDRLVPILPQIVAQQPAIDVEAMTSALVTEVRRAIAPIDAFEIKEQVADLVVERLNARLATRDQHIDGLAGKVKEIVTSSLAPITQATSVLSSLAEGQRSLTSKQTELTASQKHANELVSQLPQQLKAAMDGFAATVKELQTRPGLRADPVLPDENILAIKAALDNIASSSTSNATTEKILAQQRDFAEKLNALPETFASATNVLQAAHAEFALTREQNRREMDDLRKAVTEAQVQVAKARGAHGQVRVEKDVLSEKLGVVEADRSRLQEQVKSLQASATAKASEATVMEARNKELEDALAKALARLQTSDVEAAANKERIEKLEKANRELEKEKMGMKAQIDSLEMKHSIAVRDKDSAAASAKALQKRLDEVQSHDEQWDTLRRACAQMTELSSMMGQTDTRELQELREVRDRAKVLEGEHAALKRRFKEQDGKMANAEKIAFTARQSLTQAQQRASEWERRAKEYEANLELTRTKLEHAEQTHAQLDADHSVAKLQLEEREADDRLAKDRENKMRETISALEAKVRLLQSELQAAVLKAAQPKTNGTNGVNGHSIHRPSSRTSTVYADSRAATPTLSHAPSPTPARASMYAPVPSRYPGVGQGTPKSRSYKNYRIPSPTPSVVSIVTQGEDGWWS</sequence>
<name>D8QKK6_SCHCM</name>
<feature type="region of interest" description="Disordered" evidence="2">
    <location>
        <begin position="491"/>
        <end position="581"/>
    </location>
</feature>
<dbReference type="OMA" id="WGFAYDK"/>
<gene>
    <name evidence="3" type="ORF">SCHCODRAFT_83574</name>
</gene>
<feature type="compositionally biased region" description="Polar residues" evidence="2">
    <location>
        <begin position="326"/>
        <end position="339"/>
    </location>
</feature>
<feature type="compositionally biased region" description="Low complexity" evidence="2">
    <location>
        <begin position="295"/>
        <end position="318"/>
    </location>
</feature>
<keyword evidence="4" id="KW-1185">Reference proteome</keyword>
<reference evidence="3 4" key="1">
    <citation type="journal article" date="2010" name="Nat. Biotechnol.">
        <title>Genome sequence of the model mushroom Schizophyllum commune.</title>
        <authorList>
            <person name="Ohm R.A."/>
            <person name="de Jong J.F."/>
            <person name="Lugones L.G."/>
            <person name="Aerts A."/>
            <person name="Kothe E."/>
            <person name="Stajich J.E."/>
            <person name="de Vries R.P."/>
            <person name="Record E."/>
            <person name="Levasseur A."/>
            <person name="Baker S.E."/>
            <person name="Bartholomew K.A."/>
            <person name="Coutinho P.M."/>
            <person name="Erdmann S."/>
            <person name="Fowler T.J."/>
            <person name="Gathman A.C."/>
            <person name="Lombard V."/>
            <person name="Henrissat B."/>
            <person name="Knabe N."/>
            <person name="Kuees U."/>
            <person name="Lilly W.W."/>
            <person name="Lindquist E."/>
            <person name="Lucas S."/>
            <person name="Magnuson J.K."/>
            <person name="Piumi F."/>
            <person name="Raudaskoski M."/>
            <person name="Salamov A."/>
            <person name="Schmutz J."/>
            <person name="Schwarze F.W.M.R."/>
            <person name="vanKuyk P.A."/>
            <person name="Horton J.S."/>
            <person name="Grigoriev I.V."/>
            <person name="Woesten H.A.B."/>
        </authorList>
    </citation>
    <scope>NUCLEOTIDE SEQUENCE [LARGE SCALE GENOMIC DNA]</scope>
    <source>
        <strain evidence="4">H4-8 / FGSC 9210</strain>
    </source>
</reference>
<evidence type="ECO:0000313" key="3">
    <source>
        <dbReference type="EMBL" id="EFI91620.1"/>
    </source>
</evidence>
<feature type="region of interest" description="Disordered" evidence="2">
    <location>
        <begin position="787"/>
        <end position="809"/>
    </location>
</feature>
<accession>D8QKK6</accession>
<dbReference type="EMBL" id="GL377316">
    <property type="protein sequence ID" value="EFI91620.1"/>
    <property type="molecule type" value="Genomic_DNA"/>
</dbReference>
<feature type="region of interest" description="Disordered" evidence="2">
    <location>
        <begin position="866"/>
        <end position="892"/>
    </location>
</feature>
<feature type="compositionally biased region" description="Low complexity" evidence="2">
    <location>
        <begin position="354"/>
        <end position="368"/>
    </location>
</feature>
<evidence type="ECO:0000313" key="4">
    <source>
        <dbReference type="Proteomes" id="UP000007431"/>
    </source>
</evidence>
<dbReference type="InParanoid" id="D8QKK6"/>
<dbReference type="eggNOG" id="ENOG502SDVW">
    <property type="taxonomic scope" value="Eukaryota"/>
</dbReference>